<comment type="subcellular location">
    <subcellularLocation>
        <location evidence="1">Membrane</location>
        <topology evidence="1">Multi-pass membrane protein</topology>
    </subcellularLocation>
</comment>
<feature type="domain" description="EamA" evidence="7">
    <location>
        <begin position="9"/>
        <end position="137"/>
    </location>
</feature>
<evidence type="ECO:0000256" key="1">
    <source>
        <dbReference type="ARBA" id="ARBA00004141"/>
    </source>
</evidence>
<sequence length="293" mass="29987">MAVSSRVALAMGLGAILLWSTSVGTMRGITEHLGATGGAAVLYTLSALLLFGITKRTPLKSFPPVYLVLGTVLFVGYQLCFALAVGLARNRSEAIEVGMVNYLWPSLTVLCSALAMGQRVGAALLAGLALAFAGVVVACMPAHGFALAGFVAHAAGNPLSYGLALGAAFTWALYCTVTNRLARGCNGVWLFMALSAVAFWALHLLKPGASAMHWSLPAVSQVLLAGSAVGAAYALWNLAILRGNVGTLGLAANATPLLSALFASLWLSTALPLSFWAGAALVVVGSVVAGRRG</sequence>
<feature type="transmembrane region" description="Helical" evidence="6">
    <location>
        <begin position="65"/>
        <end position="87"/>
    </location>
</feature>
<feature type="transmembrane region" description="Helical" evidence="6">
    <location>
        <begin position="248"/>
        <end position="267"/>
    </location>
</feature>
<evidence type="ECO:0000313" key="8">
    <source>
        <dbReference type="EMBL" id="MDR7268479.1"/>
    </source>
</evidence>
<keyword evidence="3 6" id="KW-0812">Transmembrane</keyword>
<feature type="transmembrane region" description="Helical" evidence="6">
    <location>
        <begin position="158"/>
        <end position="177"/>
    </location>
</feature>
<evidence type="ECO:0000256" key="5">
    <source>
        <dbReference type="ARBA" id="ARBA00023136"/>
    </source>
</evidence>
<gene>
    <name evidence="8" type="ORF">J2X20_001108</name>
</gene>
<dbReference type="Pfam" id="PF00892">
    <property type="entry name" value="EamA"/>
    <property type="match status" value="2"/>
</dbReference>
<dbReference type="RefSeq" id="WP_310262028.1">
    <property type="nucleotide sequence ID" value="NZ_JAVDXU010000001.1"/>
</dbReference>
<dbReference type="InterPro" id="IPR000620">
    <property type="entry name" value="EamA_dom"/>
</dbReference>
<dbReference type="InterPro" id="IPR050638">
    <property type="entry name" value="AA-Vitamin_Transporters"/>
</dbReference>
<feature type="transmembrane region" description="Helical" evidence="6">
    <location>
        <begin position="273"/>
        <end position="290"/>
    </location>
</feature>
<feature type="transmembrane region" description="Helical" evidence="6">
    <location>
        <begin position="124"/>
        <end position="152"/>
    </location>
</feature>
<evidence type="ECO:0000256" key="6">
    <source>
        <dbReference type="SAM" id="Phobius"/>
    </source>
</evidence>
<dbReference type="InterPro" id="IPR037185">
    <property type="entry name" value="EmrE-like"/>
</dbReference>
<feature type="transmembrane region" description="Helical" evidence="6">
    <location>
        <begin position="184"/>
        <end position="202"/>
    </location>
</feature>
<evidence type="ECO:0000256" key="3">
    <source>
        <dbReference type="ARBA" id="ARBA00022692"/>
    </source>
</evidence>
<dbReference type="NCBIfam" id="NF008676">
    <property type="entry name" value="PRK11689.1"/>
    <property type="match status" value="1"/>
</dbReference>
<feature type="transmembrane region" description="Helical" evidence="6">
    <location>
        <begin position="33"/>
        <end position="53"/>
    </location>
</feature>
<feature type="transmembrane region" description="Helical" evidence="6">
    <location>
        <begin position="99"/>
        <end position="117"/>
    </location>
</feature>
<dbReference type="PANTHER" id="PTHR32322:SF2">
    <property type="entry name" value="EAMA DOMAIN-CONTAINING PROTEIN"/>
    <property type="match status" value="1"/>
</dbReference>
<evidence type="ECO:0000259" key="7">
    <source>
        <dbReference type="Pfam" id="PF00892"/>
    </source>
</evidence>
<dbReference type="EMBL" id="JAVDXU010000001">
    <property type="protein sequence ID" value="MDR7268479.1"/>
    <property type="molecule type" value="Genomic_DNA"/>
</dbReference>
<comment type="similarity">
    <text evidence="2">Belongs to the EamA transporter family.</text>
</comment>
<keyword evidence="9" id="KW-1185">Reference proteome</keyword>
<keyword evidence="5 6" id="KW-0472">Membrane</keyword>
<name>A0ABU1YHZ3_ROSSA</name>
<dbReference type="Proteomes" id="UP001180453">
    <property type="component" value="Unassembled WGS sequence"/>
</dbReference>
<dbReference type="SUPFAM" id="SSF103481">
    <property type="entry name" value="Multidrug resistance efflux transporter EmrE"/>
    <property type="match status" value="2"/>
</dbReference>
<proteinExistence type="inferred from homology"/>
<accession>A0ABU1YHZ3</accession>
<comment type="caution">
    <text evidence="8">The sequence shown here is derived from an EMBL/GenBank/DDBJ whole genome shotgun (WGS) entry which is preliminary data.</text>
</comment>
<feature type="domain" description="EamA" evidence="7">
    <location>
        <begin position="161"/>
        <end position="288"/>
    </location>
</feature>
<protein>
    <submittedName>
        <fullName evidence="8">Drug/metabolite transporter (DMT)-like permease</fullName>
    </submittedName>
</protein>
<reference evidence="8 9" key="1">
    <citation type="submission" date="2023-07" db="EMBL/GenBank/DDBJ databases">
        <title>Sorghum-associated microbial communities from plants grown in Nebraska, USA.</title>
        <authorList>
            <person name="Schachtman D."/>
        </authorList>
    </citation>
    <scope>NUCLEOTIDE SEQUENCE [LARGE SCALE GENOMIC DNA]</scope>
    <source>
        <strain evidence="8 9">BE314</strain>
    </source>
</reference>
<evidence type="ECO:0000256" key="4">
    <source>
        <dbReference type="ARBA" id="ARBA00022989"/>
    </source>
</evidence>
<evidence type="ECO:0000256" key="2">
    <source>
        <dbReference type="ARBA" id="ARBA00007362"/>
    </source>
</evidence>
<keyword evidence="4 6" id="KW-1133">Transmembrane helix</keyword>
<organism evidence="8 9">
    <name type="scientific">Roseateles saccharophilus</name>
    <name type="common">Pseudomonas saccharophila</name>
    <dbReference type="NCBI Taxonomy" id="304"/>
    <lineage>
        <taxon>Bacteria</taxon>
        <taxon>Pseudomonadati</taxon>
        <taxon>Pseudomonadota</taxon>
        <taxon>Betaproteobacteria</taxon>
        <taxon>Burkholderiales</taxon>
        <taxon>Sphaerotilaceae</taxon>
        <taxon>Roseateles</taxon>
    </lineage>
</organism>
<dbReference type="PANTHER" id="PTHR32322">
    <property type="entry name" value="INNER MEMBRANE TRANSPORTER"/>
    <property type="match status" value="1"/>
</dbReference>
<feature type="transmembrane region" description="Helical" evidence="6">
    <location>
        <begin position="214"/>
        <end position="236"/>
    </location>
</feature>
<evidence type="ECO:0000313" key="9">
    <source>
        <dbReference type="Proteomes" id="UP001180453"/>
    </source>
</evidence>